<evidence type="ECO:0000313" key="2">
    <source>
        <dbReference type="Proteomes" id="UP000887566"/>
    </source>
</evidence>
<reference evidence="3" key="1">
    <citation type="submission" date="2022-11" db="UniProtKB">
        <authorList>
            <consortium name="WormBaseParasite"/>
        </authorList>
    </citation>
    <scope>IDENTIFICATION</scope>
</reference>
<feature type="chain" id="PRO_5037248666" evidence="1">
    <location>
        <begin position="22"/>
        <end position="131"/>
    </location>
</feature>
<keyword evidence="2" id="KW-1185">Reference proteome</keyword>
<accession>A0A914WML4</accession>
<dbReference type="Proteomes" id="UP000887566">
    <property type="component" value="Unplaced"/>
</dbReference>
<sequence>MANVLTLLLLVAVICLRESNAQSIEIIGTHIYSDGTVRHNEVITHPNGYAKLNDQYIGNYPYTYQSSESAYPPSSLFYPGSYQYPSNTQYQQQQQTYQYQYPSSQQQNSGYYQYQTQDPLGQFFRNLLGKK</sequence>
<dbReference type="WBParaSite" id="PSAMB.scaffold4605size14095.g24758.t1">
    <property type="protein sequence ID" value="PSAMB.scaffold4605size14095.g24758.t1"/>
    <property type="gene ID" value="PSAMB.scaffold4605size14095.g24758"/>
</dbReference>
<protein>
    <submittedName>
        <fullName evidence="3">Uncharacterized protein</fullName>
    </submittedName>
</protein>
<evidence type="ECO:0000313" key="3">
    <source>
        <dbReference type="WBParaSite" id="PSAMB.scaffold4605size14095.g24758.t1"/>
    </source>
</evidence>
<feature type="signal peptide" evidence="1">
    <location>
        <begin position="1"/>
        <end position="21"/>
    </location>
</feature>
<evidence type="ECO:0000256" key="1">
    <source>
        <dbReference type="SAM" id="SignalP"/>
    </source>
</evidence>
<organism evidence="2 3">
    <name type="scientific">Plectus sambesii</name>
    <dbReference type="NCBI Taxonomy" id="2011161"/>
    <lineage>
        <taxon>Eukaryota</taxon>
        <taxon>Metazoa</taxon>
        <taxon>Ecdysozoa</taxon>
        <taxon>Nematoda</taxon>
        <taxon>Chromadorea</taxon>
        <taxon>Plectida</taxon>
        <taxon>Plectina</taxon>
        <taxon>Plectoidea</taxon>
        <taxon>Plectidae</taxon>
        <taxon>Plectus</taxon>
    </lineage>
</organism>
<name>A0A914WML4_9BILA</name>
<keyword evidence="1" id="KW-0732">Signal</keyword>
<dbReference type="AlphaFoldDB" id="A0A914WML4"/>
<proteinExistence type="predicted"/>